<name>A0A9P6NQF0_9BASI</name>
<proteinExistence type="predicted"/>
<accession>A0A9P6NQF0</accession>
<evidence type="ECO:0000313" key="1">
    <source>
        <dbReference type="EMBL" id="KAG0150298.1"/>
    </source>
</evidence>
<dbReference type="AlphaFoldDB" id="A0A9P6NQF0"/>
<protein>
    <submittedName>
        <fullName evidence="1">Uncharacterized protein</fullName>
    </submittedName>
</protein>
<sequence length="53" mass="6554">MPHVYTIIPYPYNTHRLLILHYDQIDPYDRSVFISDRFVFISDRFVFISDRFI</sequence>
<reference evidence="1" key="1">
    <citation type="submission" date="2013-11" db="EMBL/GenBank/DDBJ databases">
        <title>Genome sequence of the fusiform rust pathogen reveals effectors for host alternation and coevolution with pine.</title>
        <authorList>
            <consortium name="DOE Joint Genome Institute"/>
            <person name="Smith K."/>
            <person name="Pendleton A."/>
            <person name="Kubisiak T."/>
            <person name="Anderson C."/>
            <person name="Salamov A."/>
            <person name="Aerts A."/>
            <person name="Riley R."/>
            <person name="Clum A."/>
            <person name="Lindquist E."/>
            <person name="Ence D."/>
            <person name="Campbell M."/>
            <person name="Kronenberg Z."/>
            <person name="Feau N."/>
            <person name="Dhillon B."/>
            <person name="Hamelin R."/>
            <person name="Burleigh J."/>
            <person name="Smith J."/>
            <person name="Yandell M."/>
            <person name="Nelson C."/>
            <person name="Grigoriev I."/>
            <person name="Davis J."/>
        </authorList>
    </citation>
    <scope>NUCLEOTIDE SEQUENCE</scope>
    <source>
        <strain evidence="1">G11</strain>
    </source>
</reference>
<evidence type="ECO:0000313" key="2">
    <source>
        <dbReference type="Proteomes" id="UP000886653"/>
    </source>
</evidence>
<keyword evidence="2" id="KW-1185">Reference proteome</keyword>
<comment type="caution">
    <text evidence="1">The sequence shown here is derived from an EMBL/GenBank/DDBJ whole genome shotgun (WGS) entry which is preliminary data.</text>
</comment>
<organism evidence="1 2">
    <name type="scientific">Cronartium quercuum f. sp. fusiforme G11</name>
    <dbReference type="NCBI Taxonomy" id="708437"/>
    <lineage>
        <taxon>Eukaryota</taxon>
        <taxon>Fungi</taxon>
        <taxon>Dikarya</taxon>
        <taxon>Basidiomycota</taxon>
        <taxon>Pucciniomycotina</taxon>
        <taxon>Pucciniomycetes</taxon>
        <taxon>Pucciniales</taxon>
        <taxon>Coleosporiaceae</taxon>
        <taxon>Cronartium</taxon>
    </lineage>
</organism>
<dbReference type="EMBL" id="MU167220">
    <property type="protein sequence ID" value="KAG0150298.1"/>
    <property type="molecule type" value="Genomic_DNA"/>
</dbReference>
<gene>
    <name evidence="1" type="ORF">CROQUDRAFT_652479</name>
</gene>
<dbReference type="Proteomes" id="UP000886653">
    <property type="component" value="Unassembled WGS sequence"/>
</dbReference>